<evidence type="ECO:0008006" key="4">
    <source>
        <dbReference type="Google" id="ProtNLM"/>
    </source>
</evidence>
<name>A0A8E2LF84_9BACI</name>
<feature type="transmembrane region" description="Helical" evidence="1">
    <location>
        <begin position="153"/>
        <end position="185"/>
    </location>
</feature>
<feature type="transmembrane region" description="Helical" evidence="1">
    <location>
        <begin position="102"/>
        <end position="123"/>
    </location>
</feature>
<feature type="transmembrane region" description="Helical" evidence="1">
    <location>
        <begin position="73"/>
        <end position="95"/>
    </location>
</feature>
<dbReference type="Proteomes" id="UP000189761">
    <property type="component" value="Unassembled WGS sequence"/>
</dbReference>
<comment type="caution">
    <text evidence="2">The sequence shown here is derived from an EMBL/GenBank/DDBJ whole genome shotgun (WGS) entry which is preliminary data.</text>
</comment>
<dbReference type="AlphaFoldDB" id="A0A8E2LF84"/>
<feature type="transmembrane region" description="Helical" evidence="1">
    <location>
        <begin position="20"/>
        <end position="46"/>
    </location>
</feature>
<evidence type="ECO:0000313" key="3">
    <source>
        <dbReference type="Proteomes" id="UP000189761"/>
    </source>
</evidence>
<gene>
    <name evidence="2" type="ORF">BWZ43_02480</name>
</gene>
<reference evidence="2 3" key="1">
    <citation type="submission" date="2017-01" db="EMBL/GenBank/DDBJ databases">
        <title>Draft genome sequence of Bacillus oleronius.</title>
        <authorList>
            <person name="Allam M."/>
        </authorList>
    </citation>
    <scope>NUCLEOTIDE SEQUENCE [LARGE SCALE GENOMIC DNA]</scope>
    <source>
        <strain evidence="2 3">DSM 9356</strain>
    </source>
</reference>
<dbReference type="EMBL" id="MTLA01000026">
    <property type="protein sequence ID" value="OOP69925.1"/>
    <property type="molecule type" value="Genomic_DNA"/>
</dbReference>
<keyword evidence="3" id="KW-1185">Reference proteome</keyword>
<keyword evidence="1" id="KW-0812">Transmembrane</keyword>
<proteinExistence type="predicted"/>
<accession>A0A8E2LF84</accession>
<sequence length="206" mass="23865">MFKPDSKLYRIMEFIGNFCLLNILWIICSLPLITIFASTTAMYGVIRDWSKNDDPAIIKTFFLNFKKYFMKSLIIGILQSLIMIILVSDFLFVWNMDGTLKYILFPLFIIIGLFFLFISSYLYPLVVDDDRSLKQLIRQSVYLAVTRPAYPTMVLLFASIAVLICTYIHVLPILFAFSITGLIHYQIIQRALGKKDNTSIRVWKGV</sequence>
<keyword evidence="1" id="KW-0472">Membrane</keyword>
<dbReference type="Pfam" id="PF04854">
    <property type="entry name" value="DUF624"/>
    <property type="match status" value="1"/>
</dbReference>
<evidence type="ECO:0000313" key="2">
    <source>
        <dbReference type="EMBL" id="OOP69925.1"/>
    </source>
</evidence>
<dbReference type="InterPro" id="IPR006938">
    <property type="entry name" value="DUF624"/>
</dbReference>
<organism evidence="2 3">
    <name type="scientific">Heyndrickxia oleronia</name>
    <dbReference type="NCBI Taxonomy" id="38875"/>
    <lineage>
        <taxon>Bacteria</taxon>
        <taxon>Bacillati</taxon>
        <taxon>Bacillota</taxon>
        <taxon>Bacilli</taxon>
        <taxon>Bacillales</taxon>
        <taxon>Bacillaceae</taxon>
        <taxon>Heyndrickxia</taxon>
    </lineage>
</organism>
<keyword evidence="1" id="KW-1133">Transmembrane helix</keyword>
<evidence type="ECO:0000256" key="1">
    <source>
        <dbReference type="SAM" id="Phobius"/>
    </source>
</evidence>
<dbReference type="RefSeq" id="WP_169846865.1">
    <property type="nucleotide sequence ID" value="NZ_CP065424.1"/>
</dbReference>
<protein>
    <recommendedName>
        <fullName evidence="4">DUF624 domain-containing protein</fullName>
    </recommendedName>
</protein>